<dbReference type="AlphaFoldDB" id="A0A4U5NVB5"/>
<accession>A0A4U5NVB5</accession>
<organism evidence="1 2">
    <name type="scientific">Steinernema carpocapsae</name>
    <name type="common">Entomopathogenic nematode</name>
    <dbReference type="NCBI Taxonomy" id="34508"/>
    <lineage>
        <taxon>Eukaryota</taxon>
        <taxon>Metazoa</taxon>
        <taxon>Ecdysozoa</taxon>
        <taxon>Nematoda</taxon>
        <taxon>Chromadorea</taxon>
        <taxon>Rhabditida</taxon>
        <taxon>Tylenchina</taxon>
        <taxon>Panagrolaimomorpha</taxon>
        <taxon>Strongyloidoidea</taxon>
        <taxon>Steinernematidae</taxon>
        <taxon>Steinernema</taxon>
    </lineage>
</organism>
<proteinExistence type="predicted"/>
<name>A0A4U5NVB5_STECR</name>
<sequence length="162" mass="18064">MHRNSENLYDLAFAAAKSPQTTANSTASKQLSHAFYTQPQLFHPQTARNPQNCLKHARKTLELHRRIAFVTRAHAKILNSPIIVAPHTPIPRSGTSCRDHRNHAYRQTNPFVLPFKSTSRITSPRHLHNAICFSPSATLLSPTPPIHTVRASAASFVSKMNS</sequence>
<protein>
    <submittedName>
        <fullName evidence="1">Uncharacterized protein</fullName>
    </submittedName>
</protein>
<evidence type="ECO:0000313" key="2">
    <source>
        <dbReference type="Proteomes" id="UP000298663"/>
    </source>
</evidence>
<reference evidence="1 2" key="2">
    <citation type="journal article" date="2019" name="G3 (Bethesda)">
        <title>Hybrid Assembly of the Genome of the Entomopathogenic Nematode Steinernema carpocapsae Identifies the X-Chromosome.</title>
        <authorList>
            <person name="Serra L."/>
            <person name="Macchietto M."/>
            <person name="Macias-Munoz A."/>
            <person name="McGill C.J."/>
            <person name="Rodriguez I.M."/>
            <person name="Rodriguez B."/>
            <person name="Murad R."/>
            <person name="Mortazavi A."/>
        </authorList>
    </citation>
    <scope>NUCLEOTIDE SEQUENCE [LARGE SCALE GENOMIC DNA]</scope>
    <source>
        <strain evidence="1 2">ALL</strain>
    </source>
</reference>
<dbReference type="EMBL" id="AZBU02000003">
    <property type="protein sequence ID" value="TKR87332.1"/>
    <property type="molecule type" value="Genomic_DNA"/>
</dbReference>
<reference evidence="1 2" key="1">
    <citation type="journal article" date="2015" name="Genome Biol.">
        <title>Comparative genomics of Steinernema reveals deeply conserved gene regulatory networks.</title>
        <authorList>
            <person name="Dillman A.R."/>
            <person name="Macchietto M."/>
            <person name="Porter C.F."/>
            <person name="Rogers A."/>
            <person name="Williams B."/>
            <person name="Antoshechkin I."/>
            <person name="Lee M.M."/>
            <person name="Goodwin Z."/>
            <person name="Lu X."/>
            <person name="Lewis E.E."/>
            <person name="Goodrich-Blair H."/>
            <person name="Stock S.P."/>
            <person name="Adams B.J."/>
            <person name="Sternberg P.W."/>
            <person name="Mortazavi A."/>
        </authorList>
    </citation>
    <scope>NUCLEOTIDE SEQUENCE [LARGE SCALE GENOMIC DNA]</scope>
    <source>
        <strain evidence="1 2">ALL</strain>
    </source>
</reference>
<gene>
    <name evidence="1" type="ORF">L596_011745</name>
</gene>
<comment type="caution">
    <text evidence="1">The sequence shown here is derived from an EMBL/GenBank/DDBJ whole genome shotgun (WGS) entry which is preliminary data.</text>
</comment>
<dbReference type="Proteomes" id="UP000298663">
    <property type="component" value="Unassembled WGS sequence"/>
</dbReference>
<evidence type="ECO:0000313" key="1">
    <source>
        <dbReference type="EMBL" id="TKR87332.1"/>
    </source>
</evidence>
<keyword evidence="2" id="KW-1185">Reference proteome</keyword>